<dbReference type="InterPro" id="IPR050636">
    <property type="entry name" value="C2H2-ZF_domain-containing"/>
</dbReference>
<comment type="subcellular location">
    <subcellularLocation>
        <location evidence="1">Nucleus</location>
    </subcellularLocation>
</comment>
<feature type="domain" description="C2H2-type" evidence="10">
    <location>
        <begin position="81"/>
        <end position="108"/>
    </location>
</feature>
<evidence type="ECO:0000256" key="8">
    <source>
        <dbReference type="ARBA" id="ARBA00023242"/>
    </source>
</evidence>
<proteinExistence type="predicted"/>
<dbReference type="SMART" id="SM00355">
    <property type="entry name" value="ZnF_C2H2"/>
    <property type="match status" value="5"/>
</dbReference>
<evidence type="ECO:0000259" key="10">
    <source>
        <dbReference type="PROSITE" id="PS50157"/>
    </source>
</evidence>
<evidence type="ECO:0000256" key="6">
    <source>
        <dbReference type="ARBA" id="ARBA00023015"/>
    </source>
</evidence>
<dbReference type="PROSITE" id="PS00028">
    <property type="entry name" value="ZINC_FINGER_C2H2_1"/>
    <property type="match status" value="4"/>
</dbReference>
<feature type="domain" description="C2H2-type" evidence="10">
    <location>
        <begin position="28"/>
        <end position="56"/>
    </location>
</feature>
<evidence type="ECO:0000313" key="11">
    <source>
        <dbReference type="EMBL" id="CAE1321484.1"/>
    </source>
</evidence>
<evidence type="ECO:0000256" key="1">
    <source>
        <dbReference type="ARBA" id="ARBA00004123"/>
    </source>
</evidence>
<evidence type="ECO:0000256" key="9">
    <source>
        <dbReference type="PROSITE-ProRule" id="PRU00042"/>
    </source>
</evidence>
<feature type="domain" description="C2H2-type" evidence="10">
    <location>
        <begin position="56"/>
        <end position="83"/>
    </location>
</feature>
<dbReference type="PANTHER" id="PTHR47772:SF5">
    <property type="entry name" value="ZINC FINGER PROTEIN 551"/>
    <property type="match status" value="1"/>
</dbReference>
<dbReference type="GO" id="GO:0005634">
    <property type="term" value="C:nucleus"/>
    <property type="evidence" value="ECO:0007669"/>
    <property type="project" value="UniProtKB-SubCell"/>
</dbReference>
<accession>A0A812EB00</accession>
<dbReference type="GO" id="GO:0008270">
    <property type="term" value="F:zinc ion binding"/>
    <property type="evidence" value="ECO:0007669"/>
    <property type="project" value="UniProtKB-KW"/>
</dbReference>
<keyword evidence="2" id="KW-0479">Metal-binding</keyword>
<comment type="caution">
    <text evidence="11">The sequence shown here is derived from an EMBL/GenBank/DDBJ whole genome shotgun (WGS) entry which is preliminary data.</text>
</comment>
<protein>
    <submittedName>
        <fullName evidence="11">KRAB</fullName>
    </submittedName>
</protein>
<dbReference type="EMBL" id="CAHIKZ030005241">
    <property type="protein sequence ID" value="CAE1321484.1"/>
    <property type="molecule type" value="Genomic_DNA"/>
</dbReference>
<keyword evidence="8" id="KW-0539">Nucleus</keyword>
<evidence type="ECO:0000256" key="2">
    <source>
        <dbReference type="ARBA" id="ARBA00022723"/>
    </source>
</evidence>
<dbReference type="Gene3D" id="3.30.160.60">
    <property type="entry name" value="Classic Zinc Finger"/>
    <property type="match status" value="3"/>
</dbReference>
<evidence type="ECO:0000256" key="3">
    <source>
        <dbReference type="ARBA" id="ARBA00022737"/>
    </source>
</evidence>
<keyword evidence="5" id="KW-0862">Zinc</keyword>
<dbReference type="PANTHER" id="PTHR47772">
    <property type="entry name" value="ZINC FINGER PROTEIN 200"/>
    <property type="match status" value="1"/>
</dbReference>
<dbReference type="OrthoDB" id="3437960at2759"/>
<keyword evidence="6" id="KW-0805">Transcription regulation</keyword>
<feature type="domain" description="C2H2-type" evidence="10">
    <location>
        <begin position="1"/>
        <end position="27"/>
    </location>
</feature>
<dbReference type="SUPFAM" id="SSF57667">
    <property type="entry name" value="beta-beta-alpha zinc fingers"/>
    <property type="match status" value="3"/>
</dbReference>
<feature type="domain" description="C2H2-type" evidence="10">
    <location>
        <begin position="124"/>
        <end position="151"/>
    </location>
</feature>
<name>A0A812EB00_ACAPH</name>
<dbReference type="InterPro" id="IPR013087">
    <property type="entry name" value="Znf_C2H2_type"/>
</dbReference>
<evidence type="ECO:0000256" key="7">
    <source>
        <dbReference type="ARBA" id="ARBA00023163"/>
    </source>
</evidence>
<dbReference type="Proteomes" id="UP000597762">
    <property type="component" value="Unassembled WGS sequence"/>
</dbReference>
<dbReference type="InterPro" id="IPR036236">
    <property type="entry name" value="Znf_C2H2_sf"/>
</dbReference>
<keyword evidence="7" id="KW-0804">Transcription</keyword>
<evidence type="ECO:0000256" key="4">
    <source>
        <dbReference type="ARBA" id="ARBA00022771"/>
    </source>
</evidence>
<organism evidence="11 12">
    <name type="scientific">Acanthosepion pharaonis</name>
    <name type="common">Pharaoh cuttlefish</name>
    <name type="synonym">Sepia pharaonis</name>
    <dbReference type="NCBI Taxonomy" id="158019"/>
    <lineage>
        <taxon>Eukaryota</taxon>
        <taxon>Metazoa</taxon>
        <taxon>Spiralia</taxon>
        <taxon>Lophotrochozoa</taxon>
        <taxon>Mollusca</taxon>
        <taxon>Cephalopoda</taxon>
        <taxon>Coleoidea</taxon>
        <taxon>Decapodiformes</taxon>
        <taxon>Sepiida</taxon>
        <taxon>Sepiina</taxon>
        <taxon>Sepiidae</taxon>
        <taxon>Acanthosepion</taxon>
    </lineage>
</organism>
<keyword evidence="12" id="KW-1185">Reference proteome</keyword>
<gene>
    <name evidence="11" type="ORF">SPHA_71585</name>
</gene>
<dbReference type="PROSITE" id="PS50157">
    <property type="entry name" value="ZINC_FINGER_C2H2_2"/>
    <property type="match status" value="5"/>
</dbReference>
<dbReference type="Pfam" id="PF00096">
    <property type="entry name" value="zf-C2H2"/>
    <property type="match status" value="2"/>
</dbReference>
<sequence length="220" mass="25584">MCSFCGKSFAKESNLKSHETEHEGQVHYTCARCLKSFTRKDTLKLHVRRQVCFRTHKCSSCRKSFLTEQELDRHQETHLLHKCRFCKLFFSNLKHLNQHERMHTNTGKCKGQKRVTTAKSSRKLQCPVCSQVFRKGWPFRYHLRMHMTEDGRRCCSCGKGLKSVFKNLDCPDKGRELRCASCDHPYLQQAILNEPGAFESTIIQIRCLGEPSVLQILMGN</sequence>
<evidence type="ECO:0000256" key="5">
    <source>
        <dbReference type="ARBA" id="ARBA00022833"/>
    </source>
</evidence>
<reference evidence="11" key="1">
    <citation type="submission" date="2021-01" db="EMBL/GenBank/DDBJ databases">
        <authorList>
            <person name="Li R."/>
            <person name="Bekaert M."/>
        </authorList>
    </citation>
    <scope>NUCLEOTIDE SEQUENCE</scope>
    <source>
        <strain evidence="11">Farmed</strain>
    </source>
</reference>
<keyword evidence="3" id="KW-0677">Repeat</keyword>
<dbReference type="AlphaFoldDB" id="A0A812EB00"/>
<keyword evidence="4 9" id="KW-0863">Zinc-finger</keyword>
<evidence type="ECO:0000313" key="12">
    <source>
        <dbReference type="Proteomes" id="UP000597762"/>
    </source>
</evidence>